<comment type="caution">
    <text evidence="1">The sequence shown here is derived from an EMBL/GenBank/DDBJ whole genome shotgun (WGS) entry which is preliminary data.</text>
</comment>
<proteinExistence type="predicted"/>
<evidence type="ECO:0000313" key="1">
    <source>
        <dbReference type="EMBL" id="KAI9913364.1"/>
    </source>
</evidence>
<evidence type="ECO:0000313" key="2">
    <source>
        <dbReference type="Proteomes" id="UP001163321"/>
    </source>
</evidence>
<keyword evidence="2" id="KW-1185">Reference proteome</keyword>
<protein>
    <submittedName>
        <fullName evidence="1">Uncharacterized protein</fullName>
    </submittedName>
</protein>
<name>A0ACC0W3M7_9STRA</name>
<sequence>MYACDLQLPQYYSAICQSPRLNTTIGSTCGPTPPSRSGQVPTHISVCVADVTIASAIYAKKIKLRPTKVTRPSNSHARNAWFIRTVATQSHAFRAVLLDHVQHQNASREFNMKCATMPTFHGQPHEGVDESMFKARLFMKGRTLTTLVWIIKHASSPRLAPICVRCRLLVPQSHREPIRSIN</sequence>
<dbReference type="EMBL" id="CM047583">
    <property type="protein sequence ID" value="KAI9913364.1"/>
    <property type="molecule type" value="Genomic_DNA"/>
</dbReference>
<gene>
    <name evidence="1" type="ORF">PsorP6_006070</name>
</gene>
<reference evidence="1 2" key="1">
    <citation type="journal article" date="2022" name="bioRxiv">
        <title>The genome of the oomycete Peronosclerospora sorghi, a cosmopolitan pathogen of maize and sorghum, is inflated with dispersed pseudogenes.</title>
        <authorList>
            <person name="Fletcher K."/>
            <person name="Martin F."/>
            <person name="Isakeit T."/>
            <person name="Cavanaugh K."/>
            <person name="Magill C."/>
            <person name="Michelmore R."/>
        </authorList>
    </citation>
    <scope>NUCLEOTIDE SEQUENCE [LARGE SCALE GENOMIC DNA]</scope>
    <source>
        <strain evidence="1">P6</strain>
    </source>
</reference>
<dbReference type="Proteomes" id="UP001163321">
    <property type="component" value="Chromosome 4"/>
</dbReference>
<organism evidence="1 2">
    <name type="scientific">Peronosclerospora sorghi</name>
    <dbReference type="NCBI Taxonomy" id="230839"/>
    <lineage>
        <taxon>Eukaryota</taxon>
        <taxon>Sar</taxon>
        <taxon>Stramenopiles</taxon>
        <taxon>Oomycota</taxon>
        <taxon>Peronosporomycetes</taxon>
        <taxon>Peronosporales</taxon>
        <taxon>Peronosporaceae</taxon>
        <taxon>Peronosclerospora</taxon>
    </lineage>
</organism>
<accession>A0ACC0W3M7</accession>